<feature type="transmembrane region" description="Helical" evidence="10">
    <location>
        <begin position="327"/>
        <end position="346"/>
    </location>
</feature>
<evidence type="ECO:0000256" key="10">
    <source>
        <dbReference type="SAM" id="Phobius"/>
    </source>
</evidence>
<name>A0A146LRE4_LYGHE</name>
<evidence type="ECO:0000256" key="4">
    <source>
        <dbReference type="ARBA" id="ARBA00022692"/>
    </source>
</evidence>
<organism evidence="11">
    <name type="scientific">Lygus hesperus</name>
    <name type="common">Western plant bug</name>
    <dbReference type="NCBI Taxonomy" id="30085"/>
    <lineage>
        <taxon>Eukaryota</taxon>
        <taxon>Metazoa</taxon>
        <taxon>Ecdysozoa</taxon>
        <taxon>Arthropoda</taxon>
        <taxon>Hexapoda</taxon>
        <taxon>Insecta</taxon>
        <taxon>Pterygota</taxon>
        <taxon>Neoptera</taxon>
        <taxon>Paraneoptera</taxon>
        <taxon>Hemiptera</taxon>
        <taxon>Heteroptera</taxon>
        <taxon>Panheteroptera</taxon>
        <taxon>Cimicomorpha</taxon>
        <taxon>Miridae</taxon>
        <taxon>Mirini</taxon>
        <taxon>Lygus</taxon>
    </lineage>
</organism>
<keyword evidence="3" id="KW-1003">Cell membrane</keyword>
<feature type="transmembrane region" description="Helical" evidence="10">
    <location>
        <begin position="217"/>
        <end position="236"/>
    </location>
</feature>
<sequence length="393" mass="42877">MELTSQDTDSPTRNRTTAGIHHEEEENENITSAKGDNSNAGAASSTIDVLCICVSLGFGTLLGLLSRTGVIIVSNELLKTELSGIVWTNFVACFCMGLFVKTSSIFELPKTHNVYMGLTTGYCGTFSSFSSAALELFDVAAGRIRQTPIQNSTESSHETTPILIGKNLSNFAGSAFVHIGLSFIGYHLGETTAMLISRDVGRGFLQGCRYHSLSLKIAAISVLSMMIISSLLETYFFRTSNYFIYISSALLLALPGTSLRYYLSKKLNFDKRNNQKRIFPLGTLTANVLGSLVLATSTLLTLGIKPKKSLINFHNEMIITDKLSCCILSGVGHGFCGALTTMSTFISELTVMENRIHLYFYSILTVLITVGSFTIVWGTYSWTVGYVMESPCL</sequence>
<evidence type="ECO:0000313" key="11">
    <source>
        <dbReference type="EMBL" id="JAQ08990.1"/>
    </source>
</evidence>
<dbReference type="GO" id="GO:0005886">
    <property type="term" value="C:plasma membrane"/>
    <property type="evidence" value="ECO:0007669"/>
    <property type="project" value="UniProtKB-SubCell"/>
</dbReference>
<gene>
    <name evidence="11" type="primary">YOR390W_2</name>
    <name evidence="11" type="ORF">g.60548</name>
</gene>
<feature type="transmembrane region" description="Helical" evidence="10">
    <location>
        <begin position="358"/>
        <end position="380"/>
    </location>
</feature>
<feature type="transmembrane region" description="Helical" evidence="10">
    <location>
        <begin position="86"/>
        <end position="106"/>
    </location>
</feature>
<evidence type="ECO:0000256" key="8">
    <source>
        <dbReference type="ARBA" id="ARBA00035585"/>
    </source>
</evidence>
<evidence type="ECO:0000256" key="2">
    <source>
        <dbReference type="ARBA" id="ARBA00004651"/>
    </source>
</evidence>
<comment type="similarity">
    <text evidence="7">Belongs to the fluoride channel Fluc/FEX (TC 1.A.43) family.</text>
</comment>
<dbReference type="GO" id="GO:1903425">
    <property type="term" value="F:fluoride transmembrane transporter activity"/>
    <property type="evidence" value="ECO:0007669"/>
    <property type="project" value="TreeGrafter"/>
</dbReference>
<proteinExistence type="inferred from homology"/>
<dbReference type="EMBL" id="GDHC01009639">
    <property type="protein sequence ID" value="JAQ08990.1"/>
    <property type="molecule type" value="Transcribed_RNA"/>
</dbReference>
<feature type="transmembrane region" description="Helical" evidence="10">
    <location>
        <begin position="284"/>
        <end position="304"/>
    </location>
</feature>
<evidence type="ECO:0000256" key="1">
    <source>
        <dbReference type="ARBA" id="ARBA00002598"/>
    </source>
</evidence>
<dbReference type="PANTHER" id="PTHR28259">
    <property type="entry name" value="FLUORIDE EXPORT PROTEIN 1-RELATED"/>
    <property type="match status" value="1"/>
</dbReference>
<evidence type="ECO:0000256" key="6">
    <source>
        <dbReference type="ARBA" id="ARBA00023136"/>
    </source>
</evidence>
<evidence type="ECO:0000256" key="9">
    <source>
        <dbReference type="SAM" id="MobiDB-lite"/>
    </source>
</evidence>
<dbReference type="PANTHER" id="PTHR28259:SF1">
    <property type="entry name" value="FLUORIDE EXPORT PROTEIN 1-RELATED"/>
    <property type="match status" value="1"/>
</dbReference>
<feature type="transmembrane region" description="Helical" evidence="10">
    <location>
        <begin position="175"/>
        <end position="196"/>
    </location>
</feature>
<feature type="transmembrane region" description="Helical" evidence="10">
    <location>
        <begin position="242"/>
        <end position="263"/>
    </location>
</feature>
<feature type="region of interest" description="Disordered" evidence="9">
    <location>
        <begin position="1"/>
        <end position="37"/>
    </location>
</feature>
<protein>
    <submittedName>
        <fullName evidence="11">UPF0695 membrane protein YOR390W</fullName>
    </submittedName>
</protein>
<keyword evidence="4 10" id="KW-0812">Transmembrane</keyword>
<evidence type="ECO:0000256" key="5">
    <source>
        <dbReference type="ARBA" id="ARBA00022989"/>
    </source>
</evidence>
<dbReference type="Pfam" id="PF02537">
    <property type="entry name" value="CRCB"/>
    <property type="match status" value="2"/>
</dbReference>
<reference evidence="11" key="1">
    <citation type="journal article" date="2016" name="Gigascience">
        <title>De novo construction of an expanded transcriptome assembly for the western tarnished plant bug, Lygus hesperus.</title>
        <authorList>
            <person name="Tassone E.E."/>
            <person name="Geib S.M."/>
            <person name="Hall B."/>
            <person name="Fabrick J.A."/>
            <person name="Brent C.S."/>
            <person name="Hull J.J."/>
        </authorList>
    </citation>
    <scope>NUCLEOTIDE SEQUENCE</scope>
</reference>
<comment type="function">
    <text evidence="1">Fluoride channel required for the rapid expulsion of cytoplasmic fluoride.</text>
</comment>
<evidence type="ECO:0000256" key="3">
    <source>
        <dbReference type="ARBA" id="ARBA00022475"/>
    </source>
</evidence>
<accession>A0A146LRE4</accession>
<comment type="subcellular location">
    <subcellularLocation>
        <location evidence="2">Cell membrane</location>
        <topology evidence="2">Multi-pass membrane protein</topology>
    </subcellularLocation>
</comment>
<comment type="catalytic activity">
    <reaction evidence="8">
        <text>fluoride(in) = fluoride(out)</text>
        <dbReference type="Rhea" id="RHEA:76159"/>
        <dbReference type="ChEBI" id="CHEBI:17051"/>
    </reaction>
    <physiologicalReaction direction="left-to-right" evidence="8">
        <dbReference type="Rhea" id="RHEA:76160"/>
    </physiologicalReaction>
</comment>
<keyword evidence="6 10" id="KW-0472">Membrane</keyword>
<feature type="transmembrane region" description="Helical" evidence="10">
    <location>
        <begin position="42"/>
        <end position="65"/>
    </location>
</feature>
<feature type="compositionally biased region" description="Polar residues" evidence="9">
    <location>
        <begin position="1"/>
        <end position="17"/>
    </location>
</feature>
<dbReference type="InterPro" id="IPR003691">
    <property type="entry name" value="FluC"/>
</dbReference>
<dbReference type="AlphaFoldDB" id="A0A146LRE4"/>
<evidence type="ECO:0000256" key="7">
    <source>
        <dbReference type="ARBA" id="ARBA00035120"/>
    </source>
</evidence>
<keyword evidence="5 10" id="KW-1133">Transmembrane helix</keyword>